<dbReference type="Pfam" id="PF17406">
    <property type="entry name" value="Nrap_D5"/>
    <property type="match status" value="1"/>
</dbReference>
<evidence type="ECO:0000259" key="2">
    <source>
        <dbReference type="Pfam" id="PF17406"/>
    </source>
</evidence>
<comment type="similarity">
    <text evidence="1">Belongs to the NRAP family.</text>
</comment>
<dbReference type="GO" id="GO:0034456">
    <property type="term" value="C:UTP-C complex"/>
    <property type="evidence" value="ECO:0007669"/>
    <property type="project" value="TreeGrafter"/>
</dbReference>
<dbReference type="Pfam" id="PF17407">
    <property type="entry name" value="Nrap_D6"/>
    <property type="match status" value="1"/>
</dbReference>
<dbReference type="GO" id="GO:0032545">
    <property type="term" value="C:CURI complex"/>
    <property type="evidence" value="ECO:0007669"/>
    <property type="project" value="TreeGrafter"/>
</dbReference>
<dbReference type="GO" id="GO:0003723">
    <property type="term" value="F:RNA binding"/>
    <property type="evidence" value="ECO:0007669"/>
    <property type="project" value="UniProtKB-KW"/>
</dbReference>
<keyword evidence="1" id="KW-0694">RNA-binding</keyword>
<reference evidence="4" key="1">
    <citation type="submission" date="2021-01" db="EMBL/GenBank/DDBJ databases">
        <authorList>
            <person name="Corre E."/>
            <person name="Pelletier E."/>
            <person name="Niang G."/>
            <person name="Scheremetjew M."/>
            <person name="Finn R."/>
            <person name="Kale V."/>
            <person name="Holt S."/>
            <person name="Cochrane G."/>
            <person name="Meng A."/>
            <person name="Brown T."/>
            <person name="Cohen L."/>
        </authorList>
    </citation>
    <scope>NUCLEOTIDE SEQUENCE</scope>
    <source>
        <strain evidence="4">GSBS06</strain>
    </source>
</reference>
<organism evidence="4">
    <name type="scientific">Aplanochytrium stocchinoi</name>
    <dbReference type="NCBI Taxonomy" id="215587"/>
    <lineage>
        <taxon>Eukaryota</taxon>
        <taxon>Sar</taxon>
        <taxon>Stramenopiles</taxon>
        <taxon>Bigyra</taxon>
        <taxon>Labyrinthulomycetes</taxon>
        <taxon>Thraustochytrida</taxon>
        <taxon>Thraustochytriidae</taxon>
        <taxon>Aplanochytrium</taxon>
    </lineage>
</organism>
<dbReference type="InterPro" id="IPR035370">
    <property type="entry name" value="Nrap_D5"/>
</dbReference>
<gene>
    <name evidence="4" type="ORF">ASTO00021_LOCUS3006</name>
</gene>
<dbReference type="GO" id="GO:0006409">
    <property type="term" value="P:tRNA export from nucleus"/>
    <property type="evidence" value="ECO:0007669"/>
    <property type="project" value="TreeGrafter"/>
</dbReference>
<evidence type="ECO:0008006" key="5">
    <source>
        <dbReference type="Google" id="ProtNLM"/>
    </source>
</evidence>
<dbReference type="PANTHER" id="PTHR17972">
    <property type="entry name" value="NUCLEOLAR RNA-ASSOCIATED PROTEIN"/>
    <property type="match status" value="1"/>
</dbReference>
<sequence length="352" mass="39549">MSAVVQLAKLWICGHRFWPCFKEEAIELLVASLFLHYKPYLHPPRSAFSGFTRFLNLLANWEWQFFPLIVNLNNEMSEVDVSECVKEFTSQNQNNPRRPPMYIITPDDRGSITSPNSNMKKGVKWRPYWTTKSQPSVAALTRVTDLAKATLALLDNLCSEQANAGSQVDGEVWQALFRSDIDQSDHDIILRLNALAEMPETVSNIGDDDDYSVKKSKISSSVSTRFYKNLAKEAGETILVGVEPLTNYGEAIRAHFGDLMELYYDPVNGQDIGLNFKHRVRDPVKFRIAVSSYSLPYHRNGSSKLGNDSESEPEGENDKITFSHVVPNVDEIVADLATMGKGLLKSISVNIP</sequence>
<evidence type="ECO:0000313" key="4">
    <source>
        <dbReference type="EMBL" id="CAE0432688.1"/>
    </source>
</evidence>
<keyword evidence="1" id="KW-0539">Nucleus</keyword>
<dbReference type="InterPro" id="IPR035371">
    <property type="entry name" value="Nrap_D6"/>
</dbReference>
<feature type="domain" description="Nrap protein" evidence="2">
    <location>
        <begin position="2"/>
        <end position="162"/>
    </location>
</feature>
<dbReference type="PANTHER" id="PTHR17972:SF0">
    <property type="entry name" value="NUCLEOLAR PROTEIN 6"/>
    <property type="match status" value="1"/>
</dbReference>
<accession>A0A7S3LIZ3</accession>
<evidence type="ECO:0000256" key="1">
    <source>
        <dbReference type="RuleBase" id="RU364032"/>
    </source>
</evidence>
<dbReference type="GO" id="GO:0006364">
    <property type="term" value="P:rRNA processing"/>
    <property type="evidence" value="ECO:0007669"/>
    <property type="project" value="TreeGrafter"/>
</dbReference>
<evidence type="ECO:0000259" key="3">
    <source>
        <dbReference type="Pfam" id="PF17407"/>
    </source>
</evidence>
<dbReference type="AlphaFoldDB" id="A0A7S3LIZ3"/>
<name>A0A7S3LIZ3_9STRA</name>
<dbReference type="InterPro" id="IPR005554">
    <property type="entry name" value="NOL6/Upt22"/>
</dbReference>
<feature type="domain" description="Nrap protein" evidence="3">
    <location>
        <begin position="185"/>
        <end position="347"/>
    </location>
</feature>
<dbReference type="EMBL" id="HBIN01004278">
    <property type="protein sequence ID" value="CAE0432688.1"/>
    <property type="molecule type" value="Transcribed_RNA"/>
</dbReference>
<dbReference type="GO" id="GO:0032040">
    <property type="term" value="C:small-subunit processome"/>
    <property type="evidence" value="ECO:0007669"/>
    <property type="project" value="TreeGrafter"/>
</dbReference>
<proteinExistence type="inferred from homology"/>
<comment type="subcellular location">
    <subcellularLocation>
        <location evidence="1">Nucleus</location>
        <location evidence="1">Nucleolus</location>
    </subcellularLocation>
</comment>
<dbReference type="Gene3D" id="3.30.70.3030">
    <property type="match status" value="1"/>
</dbReference>
<protein>
    <recommendedName>
        <fullName evidence="5">Nucleolar protein 6</fullName>
    </recommendedName>
</protein>